<dbReference type="PANTHER" id="PTHR45947">
    <property type="entry name" value="SULFOQUINOVOSYL TRANSFERASE SQD2"/>
    <property type="match status" value="1"/>
</dbReference>
<dbReference type="GO" id="GO:0016757">
    <property type="term" value="F:glycosyltransferase activity"/>
    <property type="evidence" value="ECO:0007669"/>
    <property type="project" value="InterPro"/>
</dbReference>
<sequence>MKKVWIVAPFSGIDKIGTRNRFQYLADKLYDEGEDVTLFTSDFSHGRKKHISKDICNKYTYNVRLVHEEGYEKNVSIKRALSHINFGKNLKKEIENMEKPDVIYAAYPTMSSSYVSGKYAKKNNIPFIIDVQDTWPESISSAIDTRKLLVRILMWPFTKIANNIYRMADIVFGVSKTYAYRANVKGTKCKEFISVYIGSELEKFDSVVNDNKYEIEKDKNDIWITYIGTLSYSYDVDTAIKAFSELKDYKNIKLNILGSGPDEERLIRLAKELDLYNNSVYFYGFVEYEKMVAYLKRSDIALNALTGGSKGTITNKFGDYVSAGLPILNSCQEREVIDLMNSNELGINYMPGNAKSLKDAIIKMTEDKDKMKIYSINSRHLAEKYFDRKESYKVIVDKIKIFTNYKEG</sequence>
<dbReference type="AlphaFoldDB" id="A0A410QDK4"/>
<dbReference type="Gene3D" id="3.40.50.2000">
    <property type="entry name" value="Glycogen Phosphorylase B"/>
    <property type="match status" value="2"/>
</dbReference>
<dbReference type="SUPFAM" id="SSF53756">
    <property type="entry name" value="UDP-Glycosyltransferase/glycogen phosphorylase"/>
    <property type="match status" value="1"/>
</dbReference>
<evidence type="ECO:0000313" key="4">
    <source>
        <dbReference type="Proteomes" id="UP000287969"/>
    </source>
</evidence>
<accession>A0A410QDK4</accession>
<dbReference type="InterPro" id="IPR050194">
    <property type="entry name" value="Glycosyltransferase_grp1"/>
</dbReference>
<gene>
    <name evidence="3" type="ORF">EQM13_10635</name>
</gene>
<dbReference type="CDD" id="cd03794">
    <property type="entry name" value="GT4_WbuB-like"/>
    <property type="match status" value="1"/>
</dbReference>
<evidence type="ECO:0000313" key="3">
    <source>
        <dbReference type="EMBL" id="QAT62009.1"/>
    </source>
</evidence>
<dbReference type="Pfam" id="PF00534">
    <property type="entry name" value="Glycos_transf_1"/>
    <property type="match status" value="1"/>
</dbReference>
<name>A0A410QDK4_9FIRM</name>
<dbReference type="OrthoDB" id="9802525at2"/>
<protein>
    <submittedName>
        <fullName evidence="3">Glycosyltransferase WbuB</fullName>
    </submittedName>
</protein>
<dbReference type="RefSeq" id="WP_128752647.1">
    <property type="nucleotide sequence ID" value="NZ_CP035282.1"/>
</dbReference>
<dbReference type="InterPro" id="IPR001296">
    <property type="entry name" value="Glyco_trans_1"/>
</dbReference>
<dbReference type="Proteomes" id="UP000287969">
    <property type="component" value="Chromosome"/>
</dbReference>
<organism evidence="3 4">
    <name type="scientific">Acidilutibacter cellobiosedens</name>
    <dbReference type="NCBI Taxonomy" id="2507161"/>
    <lineage>
        <taxon>Bacteria</taxon>
        <taxon>Bacillati</taxon>
        <taxon>Bacillota</taxon>
        <taxon>Tissierellia</taxon>
        <taxon>Tissierellales</taxon>
        <taxon>Acidilutibacteraceae</taxon>
        <taxon>Acidilutibacter</taxon>
    </lineage>
</organism>
<feature type="domain" description="Glycosyl transferase family 1" evidence="1">
    <location>
        <begin position="213"/>
        <end position="379"/>
    </location>
</feature>
<dbReference type="InterPro" id="IPR028098">
    <property type="entry name" value="Glyco_trans_4-like_N"/>
</dbReference>
<dbReference type="PANTHER" id="PTHR45947:SF3">
    <property type="entry name" value="SULFOQUINOVOSYL TRANSFERASE SQD2"/>
    <property type="match status" value="1"/>
</dbReference>
<keyword evidence="4" id="KW-1185">Reference proteome</keyword>
<evidence type="ECO:0000259" key="1">
    <source>
        <dbReference type="Pfam" id="PF00534"/>
    </source>
</evidence>
<dbReference type="Pfam" id="PF13439">
    <property type="entry name" value="Glyco_transf_4"/>
    <property type="match status" value="1"/>
</dbReference>
<keyword evidence="3" id="KW-0808">Transferase</keyword>
<dbReference type="KEGG" id="spoa:EQM13_10635"/>
<reference evidence="4" key="1">
    <citation type="submission" date="2019-01" db="EMBL/GenBank/DDBJ databases">
        <title>Draft genomes of a novel of Sporanaerobacter strains.</title>
        <authorList>
            <person name="Ma S."/>
        </authorList>
    </citation>
    <scope>NUCLEOTIDE SEQUENCE [LARGE SCALE GENOMIC DNA]</scope>
    <source>
        <strain evidence="4">NJN-17</strain>
    </source>
</reference>
<dbReference type="EMBL" id="CP035282">
    <property type="protein sequence ID" value="QAT62009.1"/>
    <property type="molecule type" value="Genomic_DNA"/>
</dbReference>
<feature type="domain" description="Glycosyltransferase subfamily 4-like N-terminal" evidence="2">
    <location>
        <begin position="20"/>
        <end position="178"/>
    </location>
</feature>
<proteinExistence type="predicted"/>
<evidence type="ECO:0000259" key="2">
    <source>
        <dbReference type="Pfam" id="PF13439"/>
    </source>
</evidence>